<evidence type="ECO:0000313" key="2">
    <source>
        <dbReference type="EMBL" id="MBB6451863.1"/>
    </source>
</evidence>
<dbReference type="PANTHER" id="PTHR10094:SF25">
    <property type="entry name" value="SCP2 STEROL-BINDING DOMAIN-CONTAINING PROTEIN 1"/>
    <property type="match status" value="1"/>
</dbReference>
<accession>A0A841Q197</accession>
<proteinExistence type="predicted"/>
<organism evidence="2 3">
    <name type="scientific">Salirhabdus euzebyi</name>
    <dbReference type="NCBI Taxonomy" id="394506"/>
    <lineage>
        <taxon>Bacteria</taxon>
        <taxon>Bacillati</taxon>
        <taxon>Bacillota</taxon>
        <taxon>Bacilli</taxon>
        <taxon>Bacillales</taxon>
        <taxon>Bacillaceae</taxon>
        <taxon>Salirhabdus</taxon>
    </lineage>
</organism>
<evidence type="ECO:0000313" key="3">
    <source>
        <dbReference type="Proteomes" id="UP000581688"/>
    </source>
</evidence>
<dbReference type="EMBL" id="JACHGH010000001">
    <property type="protein sequence ID" value="MBB6451863.1"/>
    <property type="molecule type" value="Genomic_DNA"/>
</dbReference>
<dbReference type="InterPro" id="IPR036527">
    <property type="entry name" value="SCP2_sterol-bd_dom_sf"/>
</dbReference>
<gene>
    <name evidence="2" type="ORF">HNQ94_000284</name>
</gene>
<dbReference type="Proteomes" id="UP000581688">
    <property type="component" value="Unassembled WGS sequence"/>
</dbReference>
<dbReference type="Gene3D" id="3.30.1050.10">
    <property type="entry name" value="SCP2 sterol-binding domain"/>
    <property type="match status" value="1"/>
</dbReference>
<keyword evidence="3" id="KW-1185">Reference proteome</keyword>
<feature type="domain" description="SCP2" evidence="1">
    <location>
        <begin position="7"/>
        <end position="105"/>
    </location>
</feature>
<evidence type="ECO:0000259" key="1">
    <source>
        <dbReference type="Pfam" id="PF02036"/>
    </source>
</evidence>
<comment type="caution">
    <text evidence="2">The sequence shown here is derived from an EMBL/GenBank/DDBJ whole genome shotgun (WGS) entry which is preliminary data.</text>
</comment>
<sequence length="108" mass="12127">MTVKAELNELVMKMNANPDHIKNEKDRVFQVNLEESGSLQIVLQDGKVEVKEGNPLEPEVTLILSEKNFSKLLKDDLNTTMAFMTGGLKVEGKLGLALKLQEILKLYQ</sequence>
<name>A0A841Q197_9BACI</name>
<protein>
    <submittedName>
        <fullName evidence="2">Putative sterol carrier protein</fullName>
    </submittedName>
</protein>
<dbReference type="Pfam" id="PF02036">
    <property type="entry name" value="SCP2"/>
    <property type="match status" value="1"/>
</dbReference>
<dbReference type="SUPFAM" id="SSF55718">
    <property type="entry name" value="SCP-like"/>
    <property type="match status" value="1"/>
</dbReference>
<dbReference type="GO" id="GO:0005829">
    <property type="term" value="C:cytosol"/>
    <property type="evidence" value="ECO:0007669"/>
    <property type="project" value="TreeGrafter"/>
</dbReference>
<dbReference type="AlphaFoldDB" id="A0A841Q197"/>
<dbReference type="InterPro" id="IPR003033">
    <property type="entry name" value="SCP2_sterol-bd_dom"/>
</dbReference>
<reference evidence="2 3" key="1">
    <citation type="submission" date="2020-08" db="EMBL/GenBank/DDBJ databases">
        <title>Genomic Encyclopedia of Type Strains, Phase IV (KMG-IV): sequencing the most valuable type-strain genomes for metagenomic binning, comparative biology and taxonomic classification.</title>
        <authorList>
            <person name="Goeker M."/>
        </authorList>
    </citation>
    <scope>NUCLEOTIDE SEQUENCE [LARGE SCALE GENOMIC DNA]</scope>
    <source>
        <strain evidence="2 3">DSM 19612</strain>
    </source>
</reference>
<dbReference type="PANTHER" id="PTHR10094">
    <property type="entry name" value="STEROL CARRIER PROTEIN 2 SCP-2 FAMILY PROTEIN"/>
    <property type="match status" value="1"/>
</dbReference>
<dbReference type="RefSeq" id="WP_174496457.1">
    <property type="nucleotide sequence ID" value="NZ_CADDWK010000007.1"/>
</dbReference>